<dbReference type="InterPro" id="IPR001141">
    <property type="entry name" value="Ribosomal_eL27"/>
</dbReference>
<evidence type="ECO:0000256" key="3">
    <source>
        <dbReference type="ARBA" id="ARBA00023274"/>
    </source>
</evidence>
<dbReference type="Pfam" id="PF00467">
    <property type="entry name" value="KOW"/>
    <property type="match status" value="1"/>
</dbReference>
<dbReference type="InterPro" id="IPR041991">
    <property type="entry name" value="Ribosomal_eL27_KOW"/>
</dbReference>
<dbReference type="GO" id="GO:1990904">
    <property type="term" value="C:ribonucleoprotein complex"/>
    <property type="evidence" value="ECO:0007669"/>
    <property type="project" value="UniProtKB-KW"/>
</dbReference>
<dbReference type="PANTHER" id="PTHR10497">
    <property type="entry name" value="60S RIBOSOMAL PROTEIN L27"/>
    <property type="match status" value="1"/>
</dbReference>
<feature type="compositionally biased region" description="Polar residues" evidence="4">
    <location>
        <begin position="124"/>
        <end position="133"/>
    </location>
</feature>
<dbReference type="GO" id="GO:0005840">
    <property type="term" value="C:ribosome"/>
    <property type="evidence" value="ECO:0007669"/>
    <property type="project" value="UniProtKB-KW"/>
</dbReference>
<dbReference type="SUPFAM" id="SSF50104">
    <property type="entry name" value="Translation proteins SH3-like domain"/>
    <property type="match status" value="1"/>
</dbReference>
<feature type="region of interest" description="Disordered" evidence="4">
    <location>
        <begin position="109"/>
        <end position="133"/>
    </location>
</feature>
<reference evidence="6 7" key="1">
    <citation type="submission" date="2024-01" db="EMBL/GenBank/DDBJ databases">
        <title>The genomes of 5 underutilized Papilionoideae crops provide insights into root nodulation and disease resistanc.</title>
        <authorList>
            <person name="Jiang F."/>
        </authorList>
    </citation>
    <scope>NUCLEOTIDE SEQUENCE [LARGE SCALE GENOMIC DNA]</scope>
    <source>
        <strain evidence="6">JINMINGXINNONG_FW02</strain>
        <tissue evidence="6">Leaves</tissue>
    </source>
</reference>
<comment type="similarity">
    <text evidence="1">Belongs to the eukaryotic ribosomal protein eL27 family.</text>
</comment>
<feature type="domain" description="KOW" evidence="5">
    <location>
        <begin position="4"/>
        <end position="31"/>
    </location>
</feature>
<evidence type="ECO:0000256" key="2">
    <source>
        <dbReference type="ARBA" id="ARBA00022980"/>
    </source>
</evidence>
<protein>
    <recommendedName>
        <fullName evidence="5">KOW domain-containing protein</fullName>
    </recommendedName>
</protein>
<dbReference type="AlphaFoldDB" id="A0AAN9R389"/>
<dbReference type="SMART" id="SM00739">
    <property type="entry name" value="KOW"/>
    <property type="match status" value="1"/>
</dbReference>
<sequence length="156" mass="17478">MVKFLKRNKKVIVVQGRYAGKKAVIVRTFDEGTRERPYGHFLVAGIKKYPSMAIKKNSARKSLVKAFIKLVNYRHLMSTRYTLDVDLKNAVSSDVLHAKDKKVTALKERPRSASRIVSKPARTDGSSPSSGSEQNCTFLFSTVFIGSRFVVLIIAL</sequence>
<gene>
    <name evidence="6" type="ORF">VNO80_16484</name>
</gene>
<dbReference type="InterPro" id="IPR008991">
    <property type="entry name" value="Translation_prot_SH3-like_sf"/>
</dbReference>
<dbReference type="Gene3D" id="2.30.30.770">
    <property type="match status" value="1"/>
</dbReference>
<evidence type="ECO:0000313" key="7">
    <source>
        <dbReference type="Proteomes" id="UP001374584"/>
    </source>
</evidence>
<evidence type="ECO:0000256" key="4">
    <source>
        <dbReference type="SAM" id="MobiDB-lite"/>
    </source>
</evidence>
<keyword evidence="7" id="KW-1185">Reference proteome</keyword>
<keyword evidence="2" id="KW-0689">Ribosomal protein</keyword>
<dbReference type="InterPro" id="IPR005824">
    <property type="entry name" value="KOW"/>
</dbReference>
<dbReference type="CDD" id="cd06090">
    <property type="entry name" value="KOW_RPL27"/>
    <property type="match status" value="1"/>
</dbReference>
<dbReference type="Proteomes" id="UP001374584">
    <property type="component" value="Unassembled WGS sequence"/>
</dbReference>
<proteinExistence type="inferred from homology"/>
<evidence type="ECO:0000256" key="1">
    <source>
        <dbReference type="ARBA" id="ARBA00009124"/>
    </source>
</evidence>
<dbReference type="InterPro" id="IPR038655">
    <property type="entry name" value="Ribosomal_eL27_sf"/>
</dbReference>
<organism evidence="6 7">
    <name type="scientific">Phaseolus coccineus</name>
    <name type="common">Scarlet runner bean</name>
    <name type="synonym">Phaseolus multiflorus</name>
    <dbReference type="NCBI Taxonomy" id="3886"/>
    <lineage>
        <taxon>Eukaryota</taxon>
        <taxon>Viridiplantae</taxon>
        <taxon>Streptophyta</taxon>
        <taxon>Embryophyta</taxon>
        <taxon>Tracheophyta</taxon>
        <taxon>Spermatophyta</taxon>
        <taxon>Magnoliopsida</taxon>
        <taxon>eudicotyledons</taxon>
        <taxon>Gunneridae</taxon>
        <taxon>Pentapetalae</taxon>
        <taxon>rosids</taxon>
        <taxon>fabids</taxon>
        <taxon>Fabales</taxon>
        <taxon>Fabaceae</taxon>
        <taxon>Papilionoideae</taxon>
        <taxon>50 kb inversion clade</taxon>
        <taxon>NPAAA clade</taxon>
        <taxon>indigoferoid/millettioid clade</taxon>
        <taxon>Phaseoleae</taxon>
        <taxon>Phaseolus</taxon>
    </lineage>
</organism>
<comment type="caution">
    <text evidence="6">The sequence shown here is derived from an EMBL/GenBank/DDBJ whole genome shotgun (WGS) entry which is preliminary data.</text>
</comment>
<evidence type="ECO:0000313" key="6">
    <source>
        <dbReference type="EMBL" id="KAK7357201.1"/>
    </source>
</evidence>
<name>A0AAN9R389_PHACN</name>
<keyword evidence="3" id="KW-0687">Ribonucleoprotein</keyword>
<dbReference type="GO" id="GO:0003735">
    <property type="term" value="F:structural constituent of ribosome"/>
    <property type="evidence" value="ECO:0007669"/>
    <property type="project" value="InterPro"/>
</dbReference>
<dbReference type="EMBL" id="JAYMYR010000006">
    <property type="protein sequence ID" value="KAK7357201.1"/>
    <property type="molecule type" value="Genomic_DNA"/>
</dbReference>
<dbReference type="Pfam" id="PF01777">
    <property type="entry name" value="Ribosomal_L27e"/>
    <property type="match status" value="1"/>
</dbReference>
<evidence type="ECO:0000259" key="5">
    <source>
        <dbReference type="SMART" id="SM00739"/>
    </source>
</evidence>
<dbReference type="GO" id="GO:0006412">
    <property type="term" value="P:translation"/>
    <property type="evidence" value="ECO:0007669"/>
    <property type="project" value="InterPro"/>
</dbReference>
<accession>A0AAN9R389</accession>